<dbReference type="PANTHER" id="PTHR11545:SF3">
    <property type="entry name" value="LARGE RIBOSOMAL SUBUNIT PROTEIN UL13"/>
    <property type="match status" value="1"/>
</dbReference>
<dbReference type="HAMAP" id="MF_01366">
    <property type="entry name" value="Ribosomal_uL13"/>
    <property type="match status" value="1"/>
</dbReference>
<dbReference type="GO" id="GO:0017148">
    <property type="term" value="P:negative regulation of translation"/>
    <property type="evidence" value="ECO:0007669"/>
    <property type="project" value="TreeGrafter"/>
</dbReference>
<dbReference type="OrthoDB" id="1882297at2759"/>
<keyword evidence="2" id="KW-0689">Ribosomal protein</keyword>
<keyword evidence="5" id="KW-1185">Reference proteome</keyword>
<dbReference type="FunFam" id="3.90.1180.10:FF:000009">
    <property type="entry name" value="60S ribosomal protein L13a"/>
    <property type="match status" value="1"/>
</dbReference>
<dbReference type="Proteomes" id="UP000198341">
    <property type="component" value="Chromosome 7"/>
</dbReference>
<dbReference type="RefSeq" id="XP_007512241.1">
    <property type="nucleotide sequence ID" value="XM_007512179.1"/>
</dbReference>
<dbReference type="NCBIfam" id="TIGR01077">
    <property type="entry name" value="L13_A_E"/>
    <property type="match status" value="1"/>
</dbReference>
<sequence length="208" mass="23585">MKQKKQQSTNKTIVVVDAKGHMLGRLASTVAKQLLQGQHVVVVRAEGICLSGGMVRRKQKWDYYKVKRMSTNPKKGPYHFTQPSRFFWRVVRGMLPHKTERGKAAFERLKCFEGIPAPYDKVKRAVVPEALKIARLNEGRRFCVLGDLCAQIGWKHSETVKVLEAKRAEAGKDYWEKKKAATAKFEAAKKAANGQLGDLKELIERTGY</sequence>
<dbReference type="InterPro" id="IPR036899">
    <property type="entry name" value="Ribosomal_uL13_sf"/>
</dbReference>
<dbReference type="GO" id="GO:0022625">
    <property type="term" value="C:cytosolic large ribosomal subunit"/>
    <property type="evidence" value="ECO:0007669"/>
    <property type="project" value="TreeGrafter"/>
</dbReference>
<evidence type="ECO:0000313" key="5">
    <source>
        <dbReference type="Proteomes" id="UP000198341"/>
    </source>
</evidence>
<dbReference type="GeneID" id="19014720"/>
<organism evidence="4 5">
    <name type="scientific">Bathycoccus prasinos</name>
    <dbReference type="NCBI Taxonomy" id="41875"/>
    <lineage>
        <taxon>Eukaryota</taxon>
        <taxon>Viridiplantae</taxon>
        <taxon>Chlorophyta</taxon>
        <taxon>Mamiellophyceae</taxon>
        <taxon>Mamiellales</taxon>
        <taxon>Bathycoccaceae</taxon>
        <taxon>Bathycoccus</taxon>
    </lineage>
</organism>
<dbReference type="EMBL" id="FO082272">
    <property type="protein sequence ID" value="CCO66329.1"/>
    <property type="molecule type" value="Genomic_DNA"/>
</dbReference>
<dbReference type="STRING" id="41875.K8FI00"/>
<gene>
    <name evidence="4" type="ORF">Bathy07g02310</name>
</gene>
<reference evidence="4 5" key="1">
    <citation type="submission" date="2011-10" db="EMBL/GenBank/DDBJ databases">
        <authorList>
            <person name="Genoscope - CEA"/>
        </authorList>
    </citation>
    <scope>NUCLEOTIDE SEQUENCE [LARGE SCALE GENOMIC DNA]</scope>
    <source>
        <strain evidence="4 5">RCC 1105</strain>
    </source>
</reference>
<dbReference type="SUPFAM" id="SSF52161">
    <property type="entry name" value="Ribosomal protein L13"/>
    <property type="match status" value="1"/>
</dbReference>
<dbReference type="AlphaFoldDB" id="K8FI00"/>
<evidence type="ECO:0000313" key="4">
    <source>
        <dbReference type="EMBL" id="CCO66329.1"/>
    </source>
</evidence>
<evidence type="ECO:0000256" key="1">
    <source>
        <dbReference type="ARBA" id="ARBA00006227"/>
    </source>
</evidence>
<evidence type="ECO:0000256" key="3">
    <source>
        <dbReference type="ARBA" id="ARBA00023274"/>
    </source>
</evidence>
<protein>
    <recommendedName>
        <fullName evidence="6">60S ribosomal protein L13a</fullName>
    </recommendedName>
</protein>
<name>K8FI00_9CHLO</name>
<dbReference type="GO" id="GO:0003735">
    <property type="term" value="F:structural constituent of ribosome"/>
    <property type="evidence" value="ECO:0007669"/>
    <property type="project" value="InterPro"/>
</dbReference>
<dbReference type="PANTHER" id="PTHR11545">
    <property type="entry name" value="RIBOSOMAL PROTEIN L13"/>
    <property type="match status" value="1"/>
</dbReference>
<dbReference type="Gene3D" id="3.90.1180.10">
    <property type="entry name" value="Ribosomal protein L13"/>
    <property type="match status" value="1"/>
</dbReference>
<comment type="similarity">
    <text evidence="1">Belongs to the universal ribosomal protein uL13 family.</text>
</comment>
<accession>K8FI00</accession>
<dbReference type="InterPro" id="IPR005822">
    <property type="entry name" value="Ribosomal_uL13"/>
</dbReference>
<dbReference type="InterPro" id="IPR005755">
    <property type="entry name" value="Ribosomal_uL13_euk/arc"/>
</dbReference>
<evidence type="ECO:0008006" key="6">
    <source>
        <dbReference type="Google" id="ProtNLM"/>
    </source>
</evidence>
<dbReference type="Pfam" id="PF00572">
    <property type="entry name" value="Ribosomal_L13"/>
    <property type="match status" value="1"/>
</dbReference>
<dbReference type="GO" id="GO:0003729">
    <property type="term" value="F:mRNA binding"/>
    <property type="evidence" value="ECO:0007669"/>
    <property type="project" value="TreeGrafter"/>
</dbReference>
<keyword evidence="3" id="KW-0687">Ribonucleoprotein</keyword>
<dbReference type="GO" id="GO:0006412">
    <property type="term" value="P:translation"/>
    <property type="evidence" value="ECO:0007669"/>
    <property type="project" value="InterPro"/>
</dbReference>
<dbReference type="CDD" id="cd00392">
    <property type="entry name" value="Ribosomal_L13"/>
    <property type="match status" value="1"/>
</dbReference>
<evidence type="ECO:0000256" key="2">
    <source>
        <dbReference type="ARBA" id="ARBA00022980"/>
    </source>
</evidence>
<dbReference type="eggNOG" id="KOG3204">
    <property type="taxonomic scope" value="Eukaryota"/>
</dbReference>
<proteinExistence type="inferred from homology"/>
<dbReference type="KEGG" id="bpg:Bathy07g02310"/>